<dbReference type="RefSeq" id="WP_103427048.1">
    <property type="nucleotide sequence ID" value="NZ_CP026309.1"/>
</dbReference>
<dbReference type="AlphaFoldDB" id="A0A2I8VQF8"/>
<keyword evidence="5" id="KW-1185">Reference proteome</keyword>
<evidence type="ECO:0000313" key="4">
    <source>
        <dbReference type="EMBL" id="AUV83359.1"/>
    </source>
</evidence>
<dbReference type="GeneID" id="35594093"/>
<dbReference type="OrthoDB" id="104705at2157"/>
<accession>A0A2I8VQF8</accession>
<dbReference type="Proteomes" id="UP000236584">
    <property type="component" value="Chromosome"/>
</dbReference>
<gene>
    <name evidence="4" type="ORF">C2R22_18335</name>
</gene>
<comment type="cofactor">
    <cofactor evidence="1">
        <name>Mg(2+)</name>
        <dbReference type="ChEBI" id="CHEBI:18420"/>
    </cofactor>
</comment>
<dbReference type="EMBL" id="CP026309">
    <property type="protein sequence ID" value="AUV83359.1"/>
    <property type="molecule type" value="Genomic_DNA"/>
</dbReference>
<dbReference type="GO" id="GO:0019693">
    <property type="term" value="P:ribose phosphate metabolic process"/>
    <property type="evidence" value="ECO:0007669"/>
    <property type="project" value="TreeGrafter"/>
</dbReference>
<dbReference type="PROSITE" id="PS51462">
    <property type="entry name" value="NUDIX"/>
    <property type="match status" value="1"/>
</dbReference>
<evidence type="ECO:0000313" key="5">
    <source>
        <dbReference type="Proteomes" id="UP000236584"/>
    </source>
</evidence>
<evidence type="ECO:0000256" key="2">
    <source>
        <dbReference type="ARBA" id="ARBA00022801"/>
    </source>
</evidence>
<proteinExistence type="predicted"/>
<dbReference type="SUPFAM" id="SSF55811">
    <property type="entry name" value="Nudix"/>
    <property type="match status" value="1"/>
</dbReference>
<evidence type="ECO:0000259" key="3">
    <source>
        <dbReference type="PROSITE" id="PS51462"/>
    </source>
</evidence>
<organism evidence="4 5">
    <name type="scientific">Salinigranum rubrum</name>
    <dbReference type="NCBI Taxonomy" id="755307"/>
    <lineage>
        <taxon>Archaea</taxon>
        <taxon>Methanobacteriati</taxon>
        <taxon>Methanobacteriota</taxon>
        <taxon>Stenosarchaea group</taxon>
        <taxon>Halobacteria</taxon>
        <taxon>Halobacteriales</taxon>
        <taxon>Haloferacaceae</taxon>
        <taxon>Salinigranum</taxon>
    </lineage>
</organism>
<dbReference type="InterPro" id="IPR015797">
    <property type="entry name" value="NUDIX_hydrolase-like_dom_sf"/>
</dbReference>
<feature type="domain" description="Nudix hydrolase" evidence="3">
    <location>
        <begin position="55"/>
        <end position="193"/>
    </location>
</feature>
<protein>
    <submittedName>
        <fullName evidence="4">NUDIX hydrolase</fullName>
    </submittedName>
</protein>
<dbReference type="Pfam" id="PF00293">
    <property type="entry name" value="NUDIX"/>
    <property type="match status" value="1"/>
</dbReference>
<dbReference type="PANTHER" id="PTHR11839:SF18">
    <property type="entry name" value="NUDIX HYDROLASE DOMAIN-CONTAINING PROTEIN"/>
    <property type="match status" value="1"/>
</dbReference>
<dbReference type="GO" id="GO:0006753">
    <property type="term" value="P:nucleoside phosphate metabolic process"/>
    <property type="evidence" value="ECO:0007669"/>
    <property type="project" value="TreeGrafter"/>
</dbReference>
<keyword evidence="2 4" id="KW-0378">Hydrolase</keyword>
<dbReference type="Gene3D" id="3.90.79.10">
    <property type="entry name" value="Nucleoside Triphosphate Pyrophosphohydrolase"/>
    <property type="match status" value="1"/>
</dbReference>
<sequence length="204" mass="22370">MDRESKDGGTGTPDTDGLAWELLDSAIDYSCPGFDVRRDDVRLPDGTETDYHYVDEPPAVVVLPFVAGREKEREEGEELVVIEEWRQAVGRVSRGLPAGTTEPDDDDLADAARRELTEETGYEAGTVEPLLSSEPINGVANAVHHYFVARDCTPTGEQELDFNESIRVSTAPYDDLLAQALDGSVRDGRTLLGVFAYELHGRGE</sequence>
<dbReference type="GO" id="GO:0016787">
    <property type="term" value="F:hydrolase activity"/>
    <property type="evidence" value="ECO:0007669"/>
    <property type="project" value="UniProtKB-KW"/>
</dbReference>
<dbReference type="InterPro" id="IPR000086">
    <property type="entry name" value="NUDIX_hydrolase_dom"/>
</dbReference>
<name>A0A2I8VQF8_9EURY</name>
<evidence type="ECO:0000256" key="1">
    <source>
        <dbReference type="ARBA" id="ARBA00001946"/>
    </source>
</evidence>
<dbReference type="PANTHER" id="PTHR11839">
    <property type="entry name" value="UDP/ADP-SUGAR PYROPHOSPHATASE"/>
    <property type="match status" value="1"/>
</dbReference>
<dbReference type="CDD" id="cd03424">
    <property type="entry name" value="NUDIX_ADPRase_Nudt5_UGPPase_Nudt14"/>
    <property type="match status" value="1"/>
</dbReference>
<dbReference type="KEGG" id="srub:C2R22_18335"/>
<reference evidence="4 5" key="1">
    <citation type="submission" date="2018-01" db="EMBL/GenBank/DDBJ databases">
        <title>Complete genome sequence of Salinigranum rubrum GX10T, an extremely halophilic archaeon isolated from a marine solar saltern.</title>
        <authorList>
            <person name="Han S."/>
        </authorList>
    </citation>
    <scope>NUCLEOTIDE SEQUENCE [LARGE SCALE GENOMIC DNA]</scope>
    <source>
        <strain evidence="4 5">GX10</strain>
    </source>
</reference>